<dbReference type="EMBL" id="DS995901">
    <property type="protein sequence ID" value="EEA24049.1"/>
    <property type="molecule type" value="Genomic_DNA"/>
</dbReference>
<evidence type="ECO:0000259" key="3">
    <source>
        <dbReference type="Pfam" id="PF00725"/>
    </source>
</evidence>
<dbReference type="PhylomeDB" id="B6QF14"/>
<dbReference type="VEuPathDB" id="FungiDB:PMAA_080670"/>
<sequence>MAVSFDLRIAIVGSGTIGLSFAALHLSHPNKRIQVIIHDPRPDIENYVKSTLPEYLGADVSLPQLLESKQLILSSELSAALKSVNIVQEQGPENVSFKQSLWPQIEQAAPSTALFWSSTSGIPSSVQGVNMREPARLLVVHPFNPPHIMPVLEIVPPRTSTTVSSDSQASKEYIDRTIEYWKTLNRSPVVLQEEVTGFVANRLSFALFREAIHLVNSGVVTAAEVDRIVEESMGPRWAVKGPFWSYHAGGGKEKGLKGFLEKIGDTIQACWDDAGTPSLGREGDASVASWEDALCKQVEKSYGMLEDKDLRDRDEKTRQVLDITRQS</sequence>
<dbReference type="Gene3D" id="1.10.1040.10">
    <property type="entry name" value="N-(1-d-carboxylethyl)-l-norvaline Dehydrogenase, domain 2"/>
    <property type="match status" value="1"/>
</dbReference>
<dbReference type="GO" id="GO:0006631">
    <property type="term" value="P:fatty acid metabolic process"/>
    <property type="evidence" value="ECO:0007669"/>
    <property type="project" value="InterPro"/>
</dbReference>
<dbReference type="GO" id="GO:0070403">
    <property type="term" value="F:NAD+ binding"/>
    <property type="evidence" value="ECO:0007669"/>
    <property type="project" value="InterPro"/>
</dbReference>
<gene>
    <name evidence="5" type="ORF">PMAA_080670</name>
</gene>
<evidence type="ECO:0000313" key="6">
    <source>
        <dbReference type="Proteomes" id="UP000001294"/>
    </source>
</evidence>
<dbReference type="PROSITE" id="PS00067">
    <property type="entry name" value="3HCDH"/>
    <property type="match status" value="1"/>
</dbReference>
<dbReference type="STRING" id="441960.B6QF14"/>
<dbReference type="Pfam" id="PF00725">
    <property type="entry name" value="3HCDH"/>
    <property type="match status" value="1"/>
</dbReference>
<dbReference type="InterPro" id="IPR008927">
    <property type="entry name" value="6-PGluconate_DH-like_C_sf"/>
</dbReference>
<evidence type="ECO:0000256" key="2">
    <source>
        <dbReference type="ARBA" id="ARBA00023002"/>
    </source>
</evidence>
<keyword evidence="2" id="KW-0560">Oxidoreductase</keyword>
<feature type="domain" description="3-hydroxyacyl-CoA dehydrogenase NAD binding" evidence="4">
    <location>
        <begin position="9"/>
        <end position="193"/>
    </location>
</feature>
<dbReference type="HOGENOM" id="CLU_009834_0_1_1"/>
<keyword evidence="6" id="KW-1185">Reference proteome</keyword>
<protein>
    <submittedName>
        <fullName evidence="5">3-hydroxyacyl-CoA dehyrogenase, putative</fullName>
    </submittedName>
</protein>
<dbReference type="SUPFAM" id="SSF48179">
    <property type="entry name" value="6-phosphogluconate dehydrogenase C-terminal domain-like"/>
    <property type="match status" value="1"/>
</dbReference>
<dbReference type="Gene3D" id="3.40.50.720">
    <property type="entry name" value="NAD(P)-binding Rossmann-like Domain"/>
    <property type="match status" value="1"/>
</dbReference>
<dbReference type="GO" id="GO:0050104">
    <property type="term" value="F:L-gulonate 3-dehydrogenase activity"/>
    <property type="evidence" value="ECO:0007669"/>
    <property type="project" value="TreeGrafter"/>
</dbReference>
<dbReference type="InterPro" id="IPR006180">
    <property type="entry name" value="3-OHacyl-CoA_DH_CS"/>
</dbReference>
<evidence type="ECO:0000259" key="4">
    <source>
        <dbReference type="Pfam" id="PF02737"/>
    </source>
</evidence>
<dbReference type="PANTHER" id="PTHR48075:SF1">
    <property type="entry name" value="LAMBDA-CRYSTALLIN HOMOLOG"/>
    <property type="match status" value="1"/>
</dbReference>
<organism evidence="5 6">
    <name type="scientific">Talaromyces marneffei (strain ATCC 18224 / CBS 334.59 / QM 7333)</name>
    <name type="common">Penicillium marneffei</name>
    <dbReference type="NCBI Taxonomy" id="441960"/>
    <lineage>
        <taxon>Eukaryota</taxon>
        <taxon>Fungi</taxon>
        <taxon>Dikarya</taxon>
        <taxon>Ascomycota</taxon>
        <taxon>Pezizomycotina</taxon>
        <taxon>Eurotiomycetes</taxon>
        <taxon>Eurotiomycetidae</taxon>
        <taxon>Eurotiales</taxon>
        <taxon>Trichocomaceae</taxon>
        <taxon>Talaromyces</taxon>
        <taxon>Talaromyces sect. Talaromyces</taxon>
    </lineage>
</organism>
<feature type="domain" description="3-hydroxyacyl-CoA dehydrogenase C-terminal" evidence="3">
    <location>
        <begin position="197"/>
        <end position="249"/>
    </location>
</feature>
<dbReference type="SUPFAM" id="SSF51735">
    <property type="entry name" value="NAD(P)-binding Rossmann-fold domains"/>
    <property type="match status" value="1"/>
</dbReference>
<dbReference type="InterPro" id="IPR006176">
    <property type="entry name" value="3-OHacyl-CoA_DH_NAD-bd"/>
</dbReference>
<dbReference type="OrthoDB" id="2021159at2759"/>
<evidence type="ECO:0000313" key="5">
    <source>
        <dbReference type="EMBL" id="EEA24049.1"/>
    </source>
</evidence>
<name>B6QF14_TALMQ</name>
<dbReference type="Proteomes" id="UP000001294">
    <property type="component" value="Unassembled WGS sequence"/>
</dbReference>
<dbReference type="Pfam" id="PF02737">
    <property type="entry name" value="3HCDH_N"/>
    <property type="match status" value="1"/>
</dbReference>
<comment type="similarity">
    <text evidence="1">Belongs to the 3-hydroxyacyl-CoA dehydrogenase family.</text>
</comment>
<dbReference type="InterPro" id="IPR036291">
    <property type="entry name" value="NAD(P)-bd_dom_sf"/>
</dbReference>
<dbReference type="PANTHER" id="PTHR48075">
    <property type="entry name" value="3-HYDROXYACYL-COA DEHYDROGENASE FAMILY PROTEIN"/>
    <property type="match status" value="1"/>
</dbReference>
<dbReference type="InterPro" id="IPR006108">
    <property type="entry name" value="3HC_DH_C"/>
</dbReference>
<dbReference type="InterPro" id="IPR013328">
    <property type="entry name" value="6PGD_dom2"/>
</dbReference>
<evidence type="ECO:0000256" key="1">
    <source>
        <dbReference type="ARBA" id="ARBA00009463"/>
    </source>
</evidence>
<reference evidence="6" key="1">
    <citation type="journal article" date="2015" name="Genome Announc.">
        <title>Genome sequence of the AIDS-associated pathogen Penicillium marneffei (ATCC18224) and its near taxonomic relative Talaromyces stipitatus (ATCC10500).</title>
        <authorList>
            <person name="Nierman W.C."/>
            <person name="Fedorova-Abrams N.D."/>
            <person name="Andrianopoulos A."/>
        </authorList>
    </citation>
    <scope>NUCLEOTIDE SEQUENCE [LARGE SCALE GENOMIC DNA]</scope>
    <source>
        <strain evidence="6">ATCC 18224 / CBS 334.59 / QM 7333</strain>
    </source>
</reference>
<dbReference type="AlphaFoldDB" id="B6QF14"/>
<proteinExistence type="inferred from homology"/>
<accession>B6QF14</accession>